<protein>
    <recommendedName>
        <fullName evidence="3">EF-hand domain-containing protein</fullName>
    </recommendedName>
</protein>
<feature type="domain" description="EF-hand" evidence="3">
    <location>
        <begin position="14"/>
        <end position="49"/>
    </location>
</feature>
<evidence type="ECO:0000256" key="1">
    <source>
        <dbReference type="ARBA" id="ARBA00022737"/>
    </source>
</evidence>
<dbReference type="InterPro" id="IPR011992">
    <property type="entry name" value="EF-hand-dom_pair"/>
</dbReference>
<reference evidence="5" key="1">
    <citation type="journal article" date="2013" name="Nature">
        <title>Pan genome of the phytoplankton Emiliania underpins its global distribution.</title>
        <authorList>
            <person name="Read B.A."/>
            <person name="Kegel J."/>
            <person name="Klute M.J."/>
            <person name="Kuo A."/>
            <person name="Lefebvre S.C."/>
            <person name="Maumus F."/>
            <person name="Mayer C."/>
            <person name="Miller J."/>
            <person name="Monier A."/>
            <person name="Salamov A."/>
            <person name="Young J."/>
            <person name="Aguilar M."/>
            <person name="Claverie J.M."/>
            <person name="Frickenhaus S."/>
            <person name="Gonzalez K."/>
            <person name="Herman E.K."/>
            <person name="Lin Y.C."/>
            <person name="Napier J."/>
            <person name="Ogata H."/>
            <person name="Sarno A.F."/>
            <person name="Shmutz J."/>
            <person name="Schroeder D."/>
            <person name="de Vargas C."/>
            <person name="Verret F."/>
            <person name="von Dassow P."/>
            <person name="Valentin K."/>
            <person name="Van de Peer Y."/>
            <person name="Wheeler G."/>
            <person name="Dacks J.B."/>
            <person name="Delwiche C.F."/>
            <person name="Dyhrman S.T."/>
            <person name="Glockner G."/>
            <person name="John U."/>
            <person name="Richards T."/>
            <person name="Worden A.Z."/>
            <person name="Zhang X."/>
            <person name="Grigoriev I.V."/>
            <person name="Allen A.E."/>
            <person name="Bidle K."/>
            <person name="Borodovsky M."/>
            <person name="Bowler C."/>
            <person name="Brownlee C."/>
            <person name="Cock J.M."/>
            <person name="Elias M."/>
            <person name="Gladyshev V.N."/>
            <person name="Groth M."/>
            <person name="Guda C."/>
            <person name="Hadaegh A."/>
            <person name="Iglesias-Rodriguez M.D."/>
            <person name="Jenkins J."/>
            <person name="Jones B.M."/>
            <person name="Lawson T."/>
            <person name="Leese F."/>
            <person name="Lindquist E."/>
            <person name="Lobanov A."/>
            <person name="Lomsadze A."/>
            <person name="Malik S.B."/>
            <person name="Marsh M.E."/>
            <person name="Mackinder L."/>
            <person name="Mock T."/>
            <person name="Mueller-Roeber B."/>
            <person name="Pagarete A."/>
            <person name="Parker M."/>
            <person name="Probert I."/>
            <person name="Quesneville H."/>
            <person name="Raines C."/>
            <person name="Rensing S.A."/>
            <person name="Riano-Pachon D.M."/>
            <person name="Richier S."/>
            <person name="Rokitta S."/>
            <person name="Shiraiwa Y."/>
            <person name="Soanes D.M."/>
            <person name="van der Giezen M."/>
            <person name="Wahlund T.M."/>
            <person name="Williams B."/>
            <person name="Wilson W."/>
            <person name="Wolfe G."/>
            <person name="Wurch L.L."/>
        </authorList>
    </citation>
    <scope>NUCLEOTIDE SEQUENCE</scope>
</reference>
<evidence type="ECO:0000256" key="2">
    <source>
        <dbReference type="ARBA" id="ARBA00022837"/>
    </source>
</evidence>
<dbReference type="eggNOG" id="KOG0027">
    <property type="taxonomic scope" value="Eukaryota"/>
</dbReference>
<dbReference type="InterPro" id="IPR002048">
    <property type="entry name" value="EF_hand_dom"/>
</dbReference>
<dbReference type="InterPro" id="IPR050230">
    <property type="entry name" value="CALM/Myosin/TropC-like"/>
</dbReference>
<dbReference type="Pfam" id="PF13499">
    <property type="entry name" value="EF-hand_7"/>
    <property type="match status" value="1"/>
</dbReference>
<dbReference type="PANTHER" id="PTHR23048:SF0">
    <property type="entry name" value="CALMODULIN LIKE 3"/>
    <property type="match status" value="1"/>
</dbReference>
<dbReference type="HOGENOM" id="CLU_061288_22_1_1"/>
<evidence type="ECO:0000259" key="3">
    <source>
        <dbReference type="PROSITE" id="PS50222"/>
    </source>
</evidence>
<dbReference type="AlphaFoldDB" id="A0A0D3IMU2"/>
<name>A0A0D3IMU2_EMIH1</name>
<dbReference type="OMA" id="WMSKKLA"/>
<dbReference type="RefSeq" id="XP_005765006.1">
    <property type="nucleotide sequence ID" value="XM_005764949.1"/>
</dbReference>
<dbReference type="GO" id="GO:0016460">
    <property type="term" value="C:myosin II complex"/>
    <property type="evidence" value="ECO:0007669"/>
    <property type="project" value="TreeGrafter"/>
</dbReference>
<keyword evidence="1" id="KW-0677">Repeat</keyword>
<dbReference type="SMART" id="SM00054">
    <property type="entry name" value="EFh"/>
    <property type="match status" value="2"/>
</dbReference>
<dbReference type="GeneID" id="17258819"/>
<sequence>MAGAVLSTAAAPLSVEAELQDMINEVDADGNGTIDFPEFCTLMARKMKDTDSEEELKEAFRVFDKDGNGFISAAELRHIMTNLGEKLTDEEVDEMLREARH</sequence>
<evidence type="ECO:0000313" key="5">
    <source>
        <dbReference type="Proteomes" id="UP000013827"/>
    </source>
</evidence>
<organism evidence="4 5">
    <name type="scientific">Emiliania huxleyi (strain CCMP1516)</name>
    <dbReference type="NCBI Taxonomy" id="280463"/>
    <lineage>
        <taxon>Eukaryota</taxon>
        <taxon>Haptista</taxon>
        <taxon>Haptophyta</taxon>
        <taxon>Prymnesiophyceae</taxon>
        <taxon>Isochrysidales</taxon>
        <taxon>Noelaerhabdaceae</taxon>
        <taxon>Emiliania</taxon>
    </lineage>
</organism>
<dbReference type="Pfam" id="PF00036">
    <property type="entry name" value="EF-hand_1"/>
    <property type="match status" value="1"/>
</dbReference>
<dbReference type="STRING" id="2903.R1BS91"/>
<dbReference type="Proteomes" id="UP000013827">
    <property type="component" value="Unassembled WGS sequence"/>
</dbReference>
<dbReference type="KEGG" id="ehx:EMIHUDRAFT_213251"/>
<keyword evidence="2" id="KW-0106">Calcium</keyword>
<keyword evidence="5" id="KW-1185">Reference proteome</keyword>
<dbReference type="InterPro" id="IPR018247">
    <property type="entry name" value="EF_Hand_1_Ca_BS"/>
</dbReference>
<dbReference type="FunFam" id="1.10.238.10:FF:000003">
    <property type="entry name" value="Calmodulin A"/>
    <property type="match status" value="1"/>
</dbReference>
<dbReference type="EnsemblProtists" id="EOD12577">
    <property type="protein sequence ID" value="EOD12577"/>
    <property type="gene ID" value="EMIHUDRAFT_213251"/>
</dbReference>
<dbReference type="PaxDb" id="2903-EOD12577"/>
<dbReference type="CDD" id="cd00051">
    <property type="entry name" value="EFh"/>
    <property type="match status" value="1"/>
</dbReference>
<reference evidence="4" key="2">
    <citation type="submission" date="2024-10" db="UniProtKB">
        <authorList>
            <consortium name="EnsemblProtists"/>
        </authorList>
    </citation>
    <scope>IDENTIFICATION</scope>
</reference>
<dbReference type="Gene3D" id="1.10.238.10">
    <property type="entry name" value="EF-hand"/>
    <property type="match status" value="2"/>
</dbReference>
<proteinExistence type="predicted"/>
<dbReference type="PROSITE" id="PS00018">
    <property type="entry name" value="EF_HAND_1"/>
    <property type="match status" value="2"/>
</dbReference>
<dbReference type="SUPFAM" id="SSF47473">
    <property type="entry name" value="EF-hand"/>
    <property type="match status" value="1"/>
</dbReference>
<accession>A0A0D3IMU2</accession>
<feature type="domain" description="EF-hand" evidence="3">
    <location>
        <begin position="51"/>
        <end position="86"/>
    </location>
</feature>
<dbReference type="PROSITE" id="PS50222">
    <property type="entry name" value="EF_HAND_2"/>
    <property type="match status" value="2"/>
</dbReference>
<evidence type="ECO:0000313" key="4">
    <source>
        <dbReference type="EnsemblProtists" id="EOD12577"/>
    </source>
</evidence>
<dbReference type="GO" id="GO:0005509">
    <property type="term" value="F:calcium ion binding"/>
    <property type="evidence" value="ECO:0007669"/>
    <property type="project" value="InterPro"/>
</dbReference>
<dbReference type="PANTHER" id="PTHR23048">
    <property type="entry name" value="MYOSIN LIGHT CHAIN 1, 3"/>
    <property type="match status" value="1"/>
</dbReference>